<reference evidence="2" key="1">
    <citation type="submission" date="2022-11" db="UniProtKB">
        <authorList>
            <consortium name="WormBaseParasite"/>
        </authorList>
    </citation>
    <scope>IDENTIFICATION</scope>
</reference>
<sequence>MIDYSFASYDNSPNNGSVYCSAGDTTSGNSDYYRSKFKAAANVSRRSTSRSCCTRCSTGRRSTCCSSSRSTKNTACRTVETDLKRRPAGFKVANKECLIKALPVGSSAQATATVS</sequence>
<keyword evidence="1" id="KW-1185">Reference proteome</keyword>
<protein>
    <submittedName>
        <fullName evidence="2">Uncharacterized protein</fullName>
    </submittedName>
</protein>
<organism evidence="1 2">
    <name type="scientific">Plectus sambesii</name>
    <dbReference type="NCBI Taxonomy" id="2011161"/>
    <lineage>
        <taxon>Eukaryota</taxon>
        <taxon>Metazoa</taxon>
        <taxon>Ecdysozoa</taxon>
        <taxon>Nematoda</taxon>
        <taxon>Chromadorea</taxon>
        <taxon>Plectida</taxon>
        <taxon>Plectina</taxon>
        <taxon>Plectoidea</taxon>
        <taxon>Plectidae</taxon>
        <taxon>Plectus</taxon>
    </lineage>
</organism>
<evidence type="ECO:0000313" key="2">
    <source>
        <dbReference type="WBParaSite" id="PSAMB.scaffold1246size33867.g11847.t1"/>
    </source>
</evidence>
<dbReference type="AlphaFoldDB" id="A0A914UTE6"/>
<name>A0A914UTE6_9BILA</name>
<proteinExistence type="predicted"/>
<accession>A0A914UTE6</accession>
<dbReference type="Proteomes" id="UP000887566">
    <property type="component" value="Unplaced"/>
</dbReference>
<evidence type="ECO:0000313" key="1">
    <source>
        <dbReference type="Proteomes" id="UP000887566"/>
    </source>
</evidence>
<dbReference type="WBParaSite" id="PSAMB.scaffold1246size33867.g11847.t1">
    <property type="protein sequence ID" value="PSAMB.scaffold1246size33867.g11847.t1"/>
    <property type="gene ID" value="PSAMB.scaffold1246size33867.g11847"/>
</dbReference>